<dbReference type="SUPFAM" id="SSF47413">
    <property type="entry name" value="lambda repressor-like DNA-binding domains"/>
    <property type="match status" value="1"/>
</dbReference>
<dbReference type="Pfam" id="PF01381">
    <property type="entry name" value="HTH_3"/>
    <property type="match status" value="1"/>
</dbReference>
<feature type="domain" description="HTH cro/C1-type" evidence="1">
    <location>
        <begin position="14"/>
        <end position="68"/>
    </location>
</feature>
<dbReference type="AlphaFoldDB" id="A0A3B1BQP8"/>
<dbReference type="PROSITE" id="PS50943">
    <property type="entry name" value="HTH_CROC1"/>
    <property type="match status" value="1"/>
</dbReference>
<accession>A0A3B1BQP8</accession>
<dbReference type="CDD" id="cd00093">
    <property type="entry name" value="HTH_XRE"/>
    <property type="match status" value="1"/>
</dbReference>
<evidence type="ECO:0000259" key="1">
    <source>
        <dbReference type="PROSITE" id="PS50943"/>
    </source>
</evidence>
<dbReference type="SMART" id="SM00530">
    <property type="entry name" value="HTH_XRE"/>
    <property type="match status" value="1"/>
</dbReference>
<dbReference type="InterPro" id="IPR010982">
    <property type="entry name" value="Lambda_DNA-bd_dom_sf"/>
</dbReference>
<proteinExistence type="predicted"/>
<name>A0A3B1BQP8_9ZZZZ</name>
<protein>
    <recommendedName>
        <fullName evidence="1">HTH cro/C1-type domain-containing protein</fullName>
    </recommendedName>
</protein>
<gene>
    <name evidence="2" type="ORF">MNBD_ALPHA03-1580</name>
</gene>
<dbReference type="Gene3D" id="1.10.260.40">
    <property type="entry name" value="lambda repressor-like DNA-binding domains"/>
    <property type="match status" value="1"/>
</dbReference>
<evidence type="ECO:0000313" key="2">
    <source>
        <dbReference type="EMBL" id="VAX08645.1"/>
    </source>
</evidence>
<dbReference type="InterPro" id="IPR001387">
    <property type="entry name" value="Cro/C1-type_HTH"/>
</dbReference>
<dbReference type="GO" id="GO:0003677">
    <property type="term" value="F:DNA binding"/>
    <property type="evidence" value="ECO:0007669"/>
    <property type="project" value="InterPro"/>
</dbReference>
<reference evidence="2" key="1">
    <citation type="submission" date="2018-06" db="EMBL/GenBank/DDBJ databases">
        <authorList>
            <person name="Zhirakovskaya E."/>
        </authorList>
    </citation>
    <scope>NUCLEOTIDE SEQUENCE</scope>
</reference>
<sequence length="121" mass="13886">MASHPVDIHIGKRLRTRRIQYGLSQDSLSKKNGITFQQLQKYESSKNRISASKLYDLSLALNCQPSWFFEGLDGVQNTIASSTIIKEGLEEKEISLLLDSYYALPKKLRQPIIELMKGYHR</sequence>
<organism evidence="2">
    <name type="scientific">hydrothermal vent metagenome</name>
    <dbReference type="NCBI Taxonomy" id="652676"/>
    <lineage>
        <taxon>unclassified sequences</taxon>
        <taxon>metagenomes</taxon>
        <taxon>ecological metagenomes</taxon>
    </lineage>
</organism>
<dbReference type="EMBL" id="UOFW01000243">
    <property type="protein sequence ID" value="VAX08645.1"/>
    <property type="molecule type" value="Genomic_DNA"/>
</dbReference>